<evidence type="ECO:0000256" key="7">
    <source>
        <dbReference type="ARBA" id="ARBA00022833"/>
    </source>
</evidence>
<dbReference type="GO" id="GO:0008168">
    <property type="term" value="F:methyltransferase activity"/>
    <property type="evidence" value="ECO:0007669"/>
    <property type="project" value="UniProtKB-KW"/>
</dbReference>
<evidence type="ECO:0000313" key="13">
    <source>
        <dbReference type="EMBL" id="EAU30057.1"/>
    </source>
</evidence>
<dbReference type="Gene3D" id="3.40.50.150">
    <property type="entry name" value="Vaccinia Virus protein VP39"/>
    <property type="match status" value="1"/>
</dbReference>
<dbReference type="SMART" id="SM00490">
    <property type="entry name" value="HELICc"/>
    <property type="match status" value="1"/>
</dbReference>
<dbReference type="Gene3D" id="3.40.50.10810">
    <property type="entry name" value="Tandem AAA-ATPase domain"/>
    <property type="match status" value="1"/>
</dbReference>
<dbReference type="PANTHER" id="PTHR45626">
    <property type="entry name" value="TRANSCRIPTION TERMINATION FACTOR 2-RELATED"/>
    <property type="match status" value="1"/>
</dbReference>
<dbReference type="GO" id="GO:0008270">
    <property type="term" value="F:zinc ion binding"/>
    <property type="evidence" value="ECO:0007669"/>
    <property type="project" value="UniProtKB-KW"/>
</dbReference>
<dbReference type="PANTHER" id="PTHR45626:SF26">
    <property type="entry name" value="FAMILY HELICASE, PUTATIVE (AFU_ORTHOLOGUE AFUA_2G09120)-RELATED"/>
    <property type="match status" value="1"/>
</dbReference>
<keyword evidence="4" id="KW-0547">Nucleotide-binding</keyword>
<dbReference type="GO" id="GO:0008094">
    <property type="term" value="F:ATP-dependent activity, acting on DNA"/>
    <property type="evidence" value="ECO:0007669"/>
    <property type="project" value="TreeGrafter"/>
</dbReference>
<dbReference type="HOGENOM" id="CLU_000796_0_0_1"/>
<dbReference type="Proteomes" id="UP000007963">
    <property type="component" value="Unassembled WGS sequence"/>
</dbReference>
<dbReference type="InterPro" id="IPR050628">
    <property type="entry name" value="SNF2_RAD54_helicase_TF"/>
</dbReference>
<organism evidence="13 14">
    <name type="scientific">Aspergillus terreus (strain NIH 2624 / FGSC A1156)</name>
    <dbReference type="NCBI Taxonomy" id="341663"/>
    <lineage>
        <taxon>Eukaryota</taxon>
        <taxon>Fungi</taxon>
        <taxon>Dikarya</taxon>
        <taxon>Ascomycota</taxon>
        <taxon>Pezizomycotina</taxon>
        <taxon>Eurotiomycetes</taxon>
        <taxon>Eurotiomycetidae</taxon>
        <taxon>Eurotiales</taxon>
        <taxon>Aspergillaceae</taxon>
        <taxon>Aspergillus</taxon>
        <taxon>Aspergillus subgen. Circumdati</taxon>
    </lineage>
</organism>
<dbReference type="InterPro" id="IPR017907">
    <property type="entry name" value="Znf_RING_CS"/>
</dbReference>
<dbReference type="VEuPathDB" id="FungiDB:ATEG_09866"/>
<dbReference type="InterPro" id="IPR038718">
    <property type="entry name" value="SNF2-like_sf"/>
</dbReference>
<evidence type="ECO:0000313" key="14">
    <source>
        <dbReference type="Proteomes" id="UP000007963"/>
    </source>
</evidence>
<dbReference type="Pfam" id="PF00145">
    <property type="entry name" value="DNA_methylase"/>
    <property type="match status" value="1"/>
</dbReference>
<evidence type="ECO:0008006" key="15">
    <source>
        <dbReference type="Google" id="ProtNLM"/>
    </source>
</evidence>
<keyword evidence="6" id="KW-0378">Hydrolase</keyword>
<keyword evidence="2" id="KW-0808">Transferase</keyword>
<keyword evidence="3" id="KW-0479">Metal-binding</keyword>
<dbReference type="PROSITE" id="PS00518">
    <property type="entry name" value="ZF_RING_1"/>
    <property type="match status" value="1"/>
</dbReference>
<evidence type="ECO:0000256" key="9">
    <source>
        <dbReference type="PROSITE-ProRule" id="PRU00175"/>
    </source>
</evidence>
<sequence length="2106" mass="237744">MAFKRKQPFKPWTPRPTKRAKYTPRVPRSQKASKSSTSARGNTSTDHESTPESEIPEIVRSRPYSGRRAARTQLALSLPPLYKLSDIYKSITKRALELELDKFLAHTGSRTLRVVTVCSGTESPLLALEMVQENLRTHFERNFEFRHLFSAEIVPFKQAYIERNFHPPFIFRDVAELKDRVAQTAYGSLEKIPKNADILIAGFSCVDFSALNSKRKTLDDKGESGGTFWGIIRYARTYRPRMVILENVKTAPWDTIEKHWNEIDYFAVHVDVDTKAYYLPQTRERGYMFCVDKRLMDKHGMADEDMLRWTDVLADFKRPASSPAGMFIMDADDWRLEQIEKDMAVRITSSSSSSRATVNWAKYQVRHQSYRLNQSLGYRRPVKGYDMNYKERCIELSQGLDREIDSRAYGIVGCITPCGIPYITTRGGPLCGLESLALQGLPLDRLLLSRESQRELQDLAGNAMSSTVVGCAVLSALIVGYKLLDKAAPLGNTKPVTPKTKFLAPRDDCELVLSSFNESSKISLRDLQVQASASARYCVCERQSAKRRNILRCTLCGHTACTVCAGNPEHAYERWTDLSRTQPLDFVSKLKELLPTRLVVTGITSTTFDPLKEDASIMCSADIWNDFLDAVMRAVGDELRFLDVKRTEVWTVSYEGKYATLDLILAHHQVDWFLYAKPLDSEPALCLNREILSKPFAHMTPGPNSLLEGEWEVCAPLSTNSALVFSRSGILVPSYEARCGLDMKEFRESKVWTQINIGGSVEDVQHLKVDIRGTYELLPDCGTANACLHKKAATKTSPAVYLFLDPTKLGEPVYDSFVFSLDHKRIPGYAARLTIAEVLHKWRSARSTQDQELVNVYYRKWTKASDVTLEPYSPTDPISCYHLKPGATISISNGDCHHANTTLLSFTYPAALIGGRLGKGIWEVLDPIDSPELLKEFSWLLQKAASFSEFQDWSNVIQKPSEESATGDTLCSVCVPPKPRILWGRNGRGWVKAYEDPRDAALYERQIKARPRAFLVFRDVEENDIGKLQVTLNIQTLLHQAHEKLRGSGVVGEASFRWRLVPNAYDSRDMAFPAFELMSNRNDSQATQPPGFQLDLRPEQLRSLAWMIKQEDEAISPFVEEETEEALLPQLMWRGEARVTIPTTVRGGVLADDVGYGKTAIILGLVDSQFERGNQSSPDAAPGLIPTNATLIVVPQIMLRQWQSEIEKFLGPKYNVLVFKTHLSLATSAIREIQDADIILVSWSVFKIPSYYNRMQKFTGMPRAPTKGGRNFDDWFEAACVALGEQVQILMNEGPEAFLDNLRRKRRSVNEHQEHSVYVPSKRLRGQRYADFHQTQEQETDHGMQYAEISSAEDSDPGDEDPVVLQEKVDQLIRRRPHQSCASLGIGQEASEDESDEVTDCDESSSESPVKGKDTETKGARKRGQSTKKSKVWNDRKEFNLTEKGVQDWTAVKTPVLHAFIFNRLVIDEFTYADSERLSPLLALQARSKWVLSGTPPLNDFADVKTIAPFLGIHLGVDEDDEQSQNKRIKILHRQRSDAETFQSFRTPRSQAWHRNRHEVAQRFLNHFARRNIAEIDEIPFTEHIVLVSLSPAETAIYLELYKQLMTCNRQLRRSGGRSRLSSDQVERLDEIIGSSSTAEEALLKRCASLALQGRWDKGKPEATTCKSLIELREKQLADLKEDLLMKLKMAACIYCGCDLRYETFHKFVESILRHDFGDMEVTRKVYPLLKRAILQSEKDDWRLFFAPPNPAKDDLAPPDEGGSRESDDESPTRTKKAKTAKDKQVTGGKVKAGKICQAMLPKKPTRPKEYDAMMREATTAIRKLVVEWVLRERALRFLRTVRHVQTRSTPVQCDSCGDRPSKLDDVQILGSCGHSLCPDCLSEVSLEEECPAKGCRGSRKKFNIINASTLGCDKDRSTRFGGTKMDKLVQIVGDIPTNERALLFIQFPELIDIASKALDMAGVKHIAISATDRTSAQKVEQFQKTSFGDNKVLILTLGSEMAAGLNVQCANHVIFLSPMLAQTQYDYDSAMTQAIGRCRRYGQNKHVHIYHLLAKRTIDVNIFQERRSKVLVERKGGPVLVTPDEADESEAMSCQGPSLVVDNAF</sequence>
<dbReference type="InterPro" id="IPR000330">
    <property type="entry name" value="SNF2_N"/>
</dbReference>
<feature type="region of interest" description="Disordered" evidence="10">
    <location>
        <begin position="1"/>
        <end position="66"/>
    </location>
</feature>
<dbReference type="GeneID" id="4354440"/>
<dbReference type="CDD" id="cd18793">
    <property type="entry name" value="SF2_C_SNF"/>
    <property type="match status" value="1"/>
</dbReference>
<dbReference type="SUPFAM" id="SSF53335">
    <property type="entry name" value="S-adenosyl-L-methionine-dependent methyltransferases"/>
    <property type="match status" value="1"/>
</dbReference>
<dbReference type="Pfam" id="PF00176">
    <property type="entry name" value="SNF2-rel_dom"/>
    <property type="match status" value="1"/>
</dbReference>
<dbReference type="SMART" id="SM00487">
    <property type="entry name" value="DEXDc"/>
    <property type="match status" value="1"/>
</dbReference>
<evidence type="ECO:0000256" key="4">
    <source>
        <dbReference type="ARBA" id="ARBA00022741"/>
    </source>
</evidence>
<evidence type="ECO:0000256" key="2">
    <source>
        <dbReference type="ARBA" id="ARBA00022679"/>
    </source>
</evidence>
<gene>
    <name evidence="13" type="ORF">ATEG_09866</name>
</gene>
<keyword evidence="8" id="KW-0067">ATP-binding</keyword>
<dbReference type="InterPro" id="IPR001525">
    <property type="entry name" value="C5_MeTfrase"/>
</dbReference>
<keyword evidence="1" id="KW-0489">Methyltransferase</keyword>
<feature type="compositionally biased region" description="Basic residues" evidence="10">
    <location>
        <begin position="1420"/>
        <end position="1431"/>
    </location>
</feature>
<feature type="domain" description="Helicase C-terminal" evidence="12">
    <location>
        <begin position="1928"/>
        <end position="2089"/>
    </location>
</feature>
<feature type="region of interest" description="Disordered" evidence="10">
    <location>
        <begin position="1383"/>
        <end position="1431"/>
    </location>
</feature>
<dbReference type="OrthoDB" id="423221at2759"/>
<protein>
    <recommendedName>
        <fullName evidence="15">Helicase C-terminal domain-containing protein</fullName>
    </recommendedName>
</protein>
<dbReference type="eggNOG" id="KOG0298">
    <property type="taxonomic scope" value="Eukaryota"/>
</dbReference>
<name>Q0C8W8_ASPTN</name>
<evidence type="ECO:0000256" key="10">
    <source>
        <dbReference type="SAM" id="MobiDB-lite"/>
    </source>
</evidence>
<evidence type="ECO:0000256" key="5">
    <source>
        <dbReference type="ARBA" id="ARBA00022771"/>
    </source>
</evidence>
<evidence type="ECO:0000259" key="11">
    <source>
        <dbReference type="PROSITE" id="PS50089"/>
    </source>
</evidence>
<dbReference type="GO" id="GO:0005524">
    <property type="term" value="F:ATP binding"/>
    <property type="evidence" value="ECO:0007669"/>
    <property type="project" value="UniProtKB-KW"/>
</dbReference>
<dbReference type="RefSeq" id="XP_001218488.1">
    <property type="nucleotide sequence ID" value="XM_001218487.1"/>
</dbReference>
<evidence type="ECO:0000259" key="12">
    <source>
        <dbReference type="PROSITE" id="PS51194"/>
    </source>
</evidence>
<dbReference type="eggNOG" id="KOG1002">
    <property type="taxonomic scope" value="Eukaryota"/>
</dbReference>
<dbReference type="Pfam" id="PF00271">
    <property type="entry name" value="Helicase_C"/>
    <property type="match status" value="1"/>
</dbReference>
<dbReference type="InterPro" id="IPR027417">
    <property type="entry name" value="P-loop_NTPase"/>
</dbReference>
<evidence type="ECO:0000256" key="3">
    <source>
        <dbReference type="ARBA" id="ARBA00022723"/>
    </source>
</evidence>
<keyword evidence="5 9" id="KW-0863">Zinc-finger</keyword>
<evidence type="ECO:0000256" key="6">
    <source>
        <dbReference type="ARBA" id="ARBA00022801"/>
    </source>
</evidence>
<feature type="compositionally biased region" description="Polar residues" evidence="10">
    <location>
        <begin position="30"/>
        <end position="44"/>
    </location>
</feature>
<dbReference type="InterPro" id="IPR001841">
    <property type="entry name" value="Znf_RING"/>
</dbReference>
<keyword evidence="7" id="KW-0862">Zinc</keyword>
<dbReference type="GO" id="GO:0006281">
    <property type="term" value="P:DNA repair"/>
    <property type="evidence" value="ECO:0007669"/>
    <property type="project" value="TreeGrafter"/>
</dbReference>
<dbReference type="STRING" id="341663.Q0C8W8"/>
<feature type="compositionally biased region" description="Basic and acidic residues" evidence="10">
    <location>
        <begin position="1410"/>
        <end position="1419"/>
    </location>
</feature>
<evidence type="ECO:0000256" key="8">
    <source>
        <dbReference type="ARBA" id="ARBA00022840"/>
    </source>
</evidence>
<dbReference type="Gene3D" id="3.40.50.300">
    <property type="entry name" value="P-loop containing nucleotide triphosphate hydrolases"/>
    <property type="match status" value="1"/>
</dbReference>
<dbReference type="InterPro" id="IPR029063">
    <property type="entry name" value="SAM-dependent_MTases_sf"/>
</dbReference>
<dbReference type="InterPro" id="IPR049730">
    <property type="entry name" value="SNF2/RAD54-like_C"/>
</dbReference>
<accession>Q0C8W8</accession>
<feature type="compositionally biased region" description="Acidic residues" evidence="10">
    <location>
        <begin position="1390"/>
        <end position="1405"/>
    </location>
</feature>
<dbReference type="GO" id="GO:0005634">
    <property type="term" value="C:nucleus"/>
    <property type="evidence" value="ECO:0007669"/>
    <property type="project" value="TreeGrafter"/>
</dbReference>
<dbReference type="InterPro" id="IPR001650">
    <property type="entry name" value="Helicase_C-like"/>
</dbReference>
<evidence type="ECO:0000256" key="1">
    <source>
        <dbReference type="ARBA" id="ARBA00022603"/>
    </source>
</evidence>
<dbReference type="GO" id="GO:0016787">
    <property type="term" value="F:hydrolase activity"/>
    <property type="evidence" value="ECO:0007669"/>
    <property type="project" value="UniProtKB-KW"/>
</dbReference>
<dbReference type="PROSITE" id="PS50089">
    <property type="entry name" value="ZF_RING_2"/>
    <property type="match status" value="1"/>
</dbReference>
<dbReference type="InterPro" id="IPR014001">
    <property type="entry name" value="Helicase_ATP-bd"/>
</dbReference>
<feature type="compositionally biased region" description="Basic and acidic residues" evidence="10">
    <location>
        <begin position="1752"/>
        <end position="1766"/>
    </location>
</feature>
<dbReference type="PROSITE" id="PS51194">
    <property type="entry name" value="HELICASE_CTER"/>
    <property type="match status" value="1"/>
</dbReference>
<feature type="region of interest" description="Disordered" evidence="10">
    <location>
        <begin position="1749"/>
        <end position="1785"/>
    </location>
</feature>
<feature type="domain" description="RING-type" evidence="11">
    <location>
        <begin position="1854"/>
        <end position="1892"/>
    </location>
</feature>
<dbReference type="GO" id="GO:0032259">
    <property type="term" value="P:methylation"/>
    <property type="evidence" value="ECO:0007669"/>
    <property type="project" value="UniProtKB-KW"/>
</dbReference>
<reference evidence="14" key="1">
    <citation type="submission" date="2005-09" db="EMBL/GenBank/DDBJ databases">
        <title>Annotation of the Aspergillus terreus NIH2624 genome.</title>
        <authorList>
            <person name="Birren B.W."/>
            <person name="Lander E.S."/>
            <person name="Galagan J.E."/>
            <person name="Nusbaum C."/>
            <person name="Devon K."/>
            <person name="Henn M."/>
            <person name="Ma L.-J."/>
            <person name="Jaffe D.B."/>
            <person name="Butler J."/>
            <person name="Alvarez P."/>
            <person name="Gnerre S."/>
            <person name="Grabherr M."/>
            <person name="Kleber M."/>
            <person name="Mauceli E.W."/>
            <person name="Brockman W."/>
            <person name="Rounsley S."/>
            <person name="Young S.K."/>
            <person name="LaButti K."/>
            <person name="Pushparaj V."/>
            <person name="DeCaprio D."/>
            <person name="Crawford M."/>
            <person name="Koehrsen M."/>
            <person name="Engels R."/>
            <person name="Montgomery P."/>
            <person name="Pearson M."/>
            <person name="Howarth C."/>
            <person name="Larson L."/>
            <person name="Luoma S."/>
            <person name="White J."/>
            <person name="Alvarado L."/>
            <person name="Kodira C.D."/>
            <person name="Zeng Q."/>
            <person name="Oleary S."/>
            <person name="Yandava C."/>
            <person name="Denning D.W."/>
            <person name="Nierman W.C."/>
            <person name="Milne T."/>
            <person name="Madden K."/>
        </authorList>
    </citation>
    <scope>NUCLEOTIDE SEQUENCE [LARGE SCALE GENOMIC DNA]</scope>
    <source>
        <strain evidence="14">NIH 2624 / FGSC A1156</strain>
    </source>
</reference>
<proteinExistence type="predicted"/>
<dbReference type="SUPFAM" id="SSF52540">
    <property type="entry name" value="P-loop containing nucleoside triphosphate hydrolases"/>
    <property type="match status" value="2"/>
</dbReference>
<dbReference type="EMBL" id="CH476608">
    <property type="protein sequence ID" value="EAU30057.1"/>
    <property type="molecule type" value="Genomic_DNA"/>
</dbReference>
<dbReference type="OMA" id="SMIPYIT"/>